<name>A0A225DFD2_9BACT</name>
<protein>
    <submittedName>
        <fullName evidence="1">Uncharacterized protein</fullName>
    </submittedName>
</protein>
<keyword evidence="2" id="KW-1185">Reference proteome</keyword>
<sequence length="295" mass="33213">MVVLSLLLLLPVVYPDDGLAKTMLPIYVKEAAEYSMAIDSNPKKALEFKKEPVFEWTNPIRSTPQQGAVFLWLRNGRPAAVGGIFSQKDPDLPGRRVVHELHALSREKLLVSRPVGALNEWNPQAGLARKELPDAGVPAVIAAERLIQMKKLAAEFTGHETDIDDKREDLRLLPAPLYRYPAARDGVVDGALFALVSTEGTDPEVWLLIEACKEGSTTRWEYACGRFSNRNLYVRHKDKEVWSSVRSEADTVHHDALHLYRLYADKVVTLEGKLLARVRESREVWWGEAVPVEDK</sequence>
<dbReference type="Proteomes" id="UP000214646">
    <property type="component" value="Unassembled WGS sequence"/>
</dbReference>
<evidence type="ECO:0000313" key="1">
    <source>
        <dbReference type="EMBL" id="OWK38364.1"/>
    </source>
</evidence>
<dbReference type="RefSeq" id="WP_088258183.1">
    <property type="nucleotide sequence ID" value="NZ_NIDE01000014.1"/>
</dbReference>
<organism evidence="1 2">
    <name type="scientific">Fimbriiglobus ruber</name>
    <dbReference type="NCBI Taxonomy" id="1908690"/>
    <lineage>
        <taxon>Bacteria</taxon>
        <taxon>Pseudomonadati</taxon>
        <taxon>Planctomycetota</taxon>
        <taxon>Planctomycetia</taxon>
        <taxon>Gemmatales</taxon>
        <taxon>Gemmataceae</taxon>
        <taxon>Fimbriiglobus</taxon>
    </lineage>
</organism>
<dbReference type="EMBL" id="NIDE01000014">
    <property type="protein sequence ID" value="OWK38364.1"/>
    <property type="molecule type" value="Genomic_DNA"/>
</dbReference>
<reference evidence="2" key="1">
    <citation type="submission" date="2017-06" db="EMBL/GenBank/DDBJ databases">
        <title>Genome analysis of Fimbriiglobus ruber SP5, the first member of the order Planctomycetales with confirmed chitinolytic capability.</title>
        <authorList>
            <person name="Ravin N.V."/>
            <person name="Rakitin A.L."/>
            <person name="Ivanova A.A."/>
            <person name="Beletsky A.V."/>
            <person name="Kulichevskaya I.S."/>
            <person name="Mardanov A.V."/>
            <person name="Dedysh S.N."/>
        </authorList>
    </citation>
    <scope>NUCLEOTIDE SEQUENCE [LARGE SCALE GENOMIC DNA]</scope>
    <source>
        <strain evidence="2">SP5</strain>
    </source>
</reference>
<proteinExistence type="predicted"/>
<dbReference type="OrthoDB" id="242862at2"/>
<evidence type="ECO:0000313" key="2">
    <source>
        <dbReference type="Proteomes" id="UP000214646"/>
    </source>
</evidence>
<gene>
    <name evidence="1" type="ORF">FRUB_07484</name>
</gene>
<accession>A0A225DFD2</accession>
<comment type="caution">
    <text evidence="1">The sequence shown here is derived from an EMBL/GenBank/DDBJ whole genome shotgun (WGS) entry which is preliminary data.</text>
</comment>
<dbReference type="AlphaFoldDB" id="A0A225DFD2"/>